<keyword evidence="1" id="KW-0472">Membrane</keyword>
<dbReference type="EMBL" id="BAIV01000026">
    <property type="protein sequence ID" value="GAE85418.1"/>
    <property type="molecule type" value="Genomic_DNA"/>
</dbReference>
<accession>W4UXX2</accession>
<dbReference type="NCBIfam" id="TIGR01409">
    <property type="entry name" value="TAT_signal_seq"/>
    <property type="match status" value="1"/>
</dbReference>
<name>W4UXX2_9BACE</name>
<evidence type="ECO:0000313" key="3">
    <source>
        <dbReference type="Proteomes" id="UP000019131"/>
    </source>
</evidence>
<dbReference type="AlphaFoldDB" id="W4UXX2"/>
<keyword evidence="3" id="KW-1185">Reference proteome</keyword>
<dbReference type="STRING" id="1445607.JCM10512_3848"/>
<sequence length="58" mass="6371">MENNDQNKNKKEISRRNFLKVLGAGSVATTAAMVASAALSIIKLLLKVVRWGKCLQIK</sequence>
<evidence type="ECO:0008006" key="4">
    <source>
        <dbReference type="Google" id="ProtNLM"/>
    </source>
</evidence>
<reference evidence="2 3" key="1">
    <citation type="journal article" date="2014" name="Genome Announc.">
        <title>Draft Genome Sequence of Bacteroides reticulotermitis Strain JCM 10512T, Isolated from the Gut of a Termite.</title>
        <authorList>
            <person name="Yuki M."/>
            <person name="Oshima K."/>
            <person name="Suda W."/>
            <person name="Sakamoto M."/>
            <person name="Iida T."/>
            <person name="Hattori M."/>
            <person name="Ohkuma M."/>
        </authorList>
    </citation>
    <scope>NUCLEOTIDE SEQUENCE [LARGE SCALE GENOMIC DNA]</scope>
    <source>
        <strain evidence="2 3">JCM 10512</strain>
    </source>
</reference>
<feature type="transmembrane region" description="Helical" evidence="1">
    <location>
        <begin position="21"/>
        <end position="42"/>
    </location>
</feature>
<protein>
    <recommendedName>
        <fullName evidence="4">Twin-arginine translocation signal domain-containing protein</fullName>
    </recommendedName>
</protein>
<dbReference type="PROSITE" id="PS51318">
    <property type="entry name" value="TAT"/>
    <property type="match status" value="1"/>
</dbReference>
<dbReference type="Proteomes" id="UP000019131">
    <property type="component" value="Unassembled WGS sequence"/>
</dbReference>
<dbReference type="InterPro" id="IPR006311">
    <property type="entry name" value="TAT_signal"/>
</dbReference>
<keyword evidence="1" id="KW-1133">Transmembrane helix</keyword>
<keyword evidence="1" id="KW-0812">Transmembrane</keyword>
<proteinExistence type="predicted"/>
<comment type="caution">
    <text evidence="2">The sequence shown here is derived from an EMBL/GenBank/DDBJ whole genome shotgun (WGS) entry which is preliminary data.</text>
</comment>
<evidence type="ECO:0000256" key="1">
    <source>
        <dbReference type="SAM" id="Phobius"/>
    </source>
</evidence>
<evidence type="ECO:0000313" key="2">
    <source>
        <dbReference type="EMBL" id="GAE85418.1"/>
    </source>
</evidence>
<dbReference type="InterPro" id="IPR019546">
    <property type="entry name" value="TAT_signal_bac_arc"/>
</dbReference>
<gene>
    <name evidence="2" type="ORF">JCM10512_3848</name>
</gene>
<organism evidence="2 3">
    <name type="scientific">Bacteroides reticulotermitis JCM 10512</name>
    <dbReference type="NCBI Taxonomy" id="1445607"/>
    <lineage>
        <taxon>Bacteria</taxon>
        <taxon>Pseudomonadati</taxon>
        <taxon>Bacteroidota</taxon>
        <taxon>Bacteroidia</taxon>
        <taxon>Bacteroidales</taxon>
        <taxon>Bacteroidaceae</taxon>
        <taxon>Bacteroides</taxon>
    </lineage>
</organism>